<comment type="caution">
    <text evidence="3">The sequence shown here is derived from an EMBL/GenBank/DDBJ whole genome shotgun (WGS) entry which is preliminary data.</text>
</comment>
<dbReference type="InterPro" id="IPR007236">
    <property type="entry name" value="SlyX"/>
</dbReference>
<dbReference type="Proteomes" id="UP000286934">
    <property type="component" value="Unassembled WGS sequence"/>
</dbReference>
<dbReference type="AlphaFoldDB" id="A0A432WSH7"/>
<name>A0A432WSH7_9GAMM</name>
<keyword evidence="4" id="KW-1185">Reference proteome</keyword>
<comment type="similarity">
    <text evidence="1">Belongs to the SlyX family.</text>
</comment>
<organism evidence="3 4">
    <name type="scientific">Aliidiomarina shirensis</name>
    <dbReference type="NCBI Taxonomy" id="1048642"/>
    <lineage>
        <taxon>Bacteria</taxon>
        <taxon>Pseudomonadati</taxon>
        <taxon>Pseudomonadota</taxon>
        <taxon>Gammaproteobacteria</taxon>
        <taxon>Alteromonadales</taxon>
        <taxon>Idiomarinaceae</taxon>
        <taxon>Aliidiomarina</taxon>
    </lineage>
</organism>
<evidence type="ECO:0000313" key="3">
    <source>
        <dbReference type="EMBL" id="RUO36723.1"/>
    </source>
</evidence>
<proteinExistence type="inferred from homology"/>
<evidence type="ECO:0000256" key="2">
    <source>
        <dbReference type="SAM" id="Coils"/>
    </source>
</evidence>
<accession>A0A432WSH7</accession>
<evidence type="ECO:0000313" key="4">
    <source>
        <dbReference type="Proteomes" id="UP000286934"/>
    </source>
</evidence>
<dbReference type="OrthoDB" id="5771733at2"/>
<keyword evidence="2" id="KW-0175">Coiled coil</keyword>
<dbReference type="HAMAP" id="MF_00715">
    <property type="entry name" value="SlyX"/>
    <property type="match status" value="1"/>
</dbReference>
<dbReference type="PANTHER" id="PTHR36508:SF1">
    <property type="entry name" value="PROTEIN SLYX"/>
    <property type="match status" value="1"/>
</dbReference>
<dbReference type="EMBL" id="PIPP01000003">
    <property type="protein sequence ID" value="RUO36723.1"/>
    <property type="molecule type" value="Genomic_DNA"/>
</dbReference>
<reference evidence="4" key="1">
    <citation type="journal article" date="2018" name="Front. Microbiol.">
        <title>Genome-Based Analysis Reveals the Taxonomy and Diversity of the Family Idiomarinaceae.</title>
        <authorList>
            <person name="Liu Y."/>
            <person name="Lai Q."/>
            <person name="Shao Z."/>
        </authorList>
    </citation>
    <scope>NUCLEOTIDE SEQUENCE [LARGE SCALE GENOMIC DNA]</scope>
    <source>
        <strain evidence="4">AIS</strain>
    </source>
</reference>
<dbReference type="Pfam" id="PF04102">
    <property type="entry name" value="SlyX"/>
    <property type="match status" value="1"/>
</dbReference>
<dbReference type="PANTHER" id="PTHR36508">
    <property type="entry name" value="PROTEIN SLYX"/>
    <property type="match status" value="1"/>
</dbReference>
<sequence>MTDFPAEAPQNNNYSVLEQRIVDLESQLAFQEDTISELNKLVTAQSQELHRIQKHLVLVAERLQQIPESQDQAAGDERPPHY</sequence>
<evidence type="ECO:0000256" key="1">
    <source>
        <dbReference type="HAMAP-Rule" id="MF_00715"/>
    </source>
</evidence>
<dbReference type="RefSeq" id="WP_126807429.1">
    <property type="nucleotide sequence ID" value="NZ_PIPP01000003.1"/>
</dbReference>
<protein>
    <recommendedName>
        <fullName evidence="1">Protein SlyX homolog</fullName>
    </recommendedName>
</protein>
<gene>
    <name evidence="1" type="primary">slyX</name>
    <name evidence="3" type="ORF">CWE13_07685</name>
</gene>
<feature type="coiled-coil region" evidence="2">
    <location>
        <begin position="14"/>
        <end position="41"/>
    </location>
</feature>
<dbReference type="Gene3D" id="1.20.5.300">
    <property type="match status" value="1"/>
</dbReference>